<name>A0A3P6RE82_ANISI</name>
<proteinExistence type="predicted"/>
<keyword evidence="3" id="KW-1185">Reference proteome</keyword>
<feature type="compositionally biased region" description="Basic and acidic residues" evidence="1">
    <location>
        <begin position="543"/>
        <end position="559"/>
    </location>
</feature>
<feature type="region of interest" description="Disordered" evidence="1">
    <location>
        <begin position="323"/>
        <end position="345"/>
    </location>
</feature>
<feature type="compositionally biased region" description="Basic and acidic residues" evidence="1">
    <location>
        <begin position="436"/>
        <end position="448"/>
    </location>
</feature>
<protein>
    <submittedName>
        <fullName evidence="2">Uncharacterized protein</fullName>
    </submittedName>
</protein>
<feature type="region of interest" description="Disordered" evidence="1">
    <location>
        <begin position="99"/>
        <end position="133"/>
    </location>
</feature>
<evidence type="ECO:0000256" key="1">
    <source>
        <dbReference type="SAM" id="MobiDB-lite"/>
    </source>
</evidence>
<organism evidence="2 3">
    <name type="scientific">Anisakis simplex</name>
    <name type="common">Herring worm</name>
    <dbReference type="NCBI Taxonomy" id="6269"/>
    <lineage>
        <taxon>Eukaryota</taxon>
        <taxon>Metazoa</taxon>
        <taxon>Ecdysozoa</taxon>
        <taxon>Nematoda</taxon>
        <taxon>Chromadorea</taxon>
        <taxon>Rhabditida</taxon>
        <taxon>Spirurina</taxon>
        <taxon>Ascaridomorpha</taxon>
        <taxon>Ascaridoidea</taxon>
        <taxon>Anisakidae</taxon>
        <taxon>Anisakis</taxon>
        <taxon>Anisakis simplex complex</taxon>
    </lineage>
</organism>
<gene>
    <name evidence="2" type="ORF">ASIM_LOCUS14322</name>
</gene>
<evidence type="ECO:0000313" key="2">
    <source>
        <dbReference type="EMBL" id="VDK52065.1"/>
    </source>
</evidence>
<feature type="region of interest" description="Disordered" evidence="1">
    <location>
        <begin position="426"/>
        <end position="448"/>
    </location>
</feature>
<dbReference type="OrthoDB" id="5828491at2759"/>
<reference evidence="2 3" key="1">
    <citation type="submission" date="2018-11" db="EMBL/GenBank/DDBJ databases">
        <authorList>
            <consortium name="Pathogen Informatics"/>
        </authorList>
    </citation>
    <scope>NUCLEOTIDE SEQUENCE [LARGE SCALE GENOMIC DNA]</scope>
</reference>
<feature type="compositionally biased region" description="Basic and acidic residues" evidence="1">
    <location>
        <begin position="323"/>
        <end position="340"/>
    </location>
</feature>
<accession>A0A3P6RE82</accession>
<sequence>MEGEDGEQLTTSSVPELPGLSDEQKAQIREVLRRAEKSQKDARVIVDPKHLWQLRESNFRGTLDESEEMFTVENESVLVQMDSIPETLEVIAIPAPPPSVATSYTEQPPSSLSSMGSNNSTPAKRSPQHIPERYGTECSSADVYYTVLEEEQDITVCAEEFGLNNETNDFDNKTPSERIRCRTAADLKLENIIRLFVDELWKHIVIKVLTESAEILSQNIRSMDSVNSADTESDNQSESDGSAIDYYRILSEEYDYEEDMRARVDGGFYGNDSCIQYNGENFLRSSTNIIENEKNTVSVEEDQQAFLTDSNFHDRRREFIDDTERSELSDPIKKNGRDSFDANVEPKNIPHEYFANSIESTDSEIDRIEAERRSIHTISAKRVDERNELDMQGEHESDSYMEAARLIVEPSEENIKEHPDLLIQFASTPSQEPEENETRTEKTPEEKPNISAEEFTSVVSEGSETLEAVAPEEEFLISQESSSTPGADEGEIYEQATGAEDQAAGVTGAVFSTHLERGSAEAVLTQEEHEHIEYVKRLAEQDSLERQLHEEQEKHKPSVTEEYELTQEEIEHIESVKRMAEAEPSPFLVEK</sequence>
<dbReference type="AlphaFoldDB" id="A0A3P6RE82"/>
<dbReference type="Proteomes" id="UP000267096">
    <property type="component" value="Unassembled WGS sequence"/>
</dbReference>
<dbReference type="EMBL" id="UYRR01031702">
    <property type="protein sequence ID" value="VDK52065.1"/>
    <property type="molecule type" value="Genomic_DNA"/>
</dbReference>
<feature type="compositionally biased region" description="Low complexity" evidence="1">
    <location>
        <begin position="110"/>
        <end position="120"/>
    </location>
</feature>
<feature type="region of interest" description="Disordered" evidence="1">
    <location>
        <begin position="1"/>
        <end position="25"/>
    </location>
</feature>
<feature type="non-terminal residue" evidence="2">
    <location>
        <position position="591"/>
    </location>
</feature>
<feature type="region of interest" description="Disordered" evidence="1">
    <location>
        <begin position="543"/>
        <end position="564"/>
    </location>
</feature>
<feature type="compositionally biased region" description="Polar residues" evidence="1">
    <location>
        <begin position="100"/>
        <end position="109"/>
    </location>
</feature>
<evidence type="ECO:0000313" key="3">
    <source>
        <dbReference type="Proteomes" id="UP000267096"/>
    </source>
</evidence>